<evidence type="ECO:0000256" key="5">
    <source>
        <dbReference type="RuleBase" id="RU004404"/>
    </source>
</evidence>
<evidence type="ECO:0000256" key="2">
    <source>
        <dbReference type="ARBA" id="ARBA00022670"/>
    </source>
</evidence>
<dbReference type="GO" id="GO:0008236">
    <property type="term" value="F:serine-type peptidase activity"/>
    <property type="evidence" value="ECO:0007669"/>
    <property type="project" value="UniProtKB-KW"/>
</dbReference>
<dbReference type="Gene3D" id="2.30.42.10">
    <property type="match status" value="1"/>
</dbReference>
<keyword evidence="6" id="KW-0472">Membrane</keyword>
<dbReference type="PANTHER" id="PTHR32060:SF30">
    <property type="entry name" value="CARBOXY-TERMINAL PROCESSING PROTEASE CTPA"/>
    <property type="match status" value="1"/>
</dbReference>
<dbReference type="PANTHER" id="PTHR32060">
    <property type="entry name" value="TAIL-SPECIFIC PROTEASE"/>
    <property type="match status" value="1"/>
</dbReference>
<feature type="domain" description="PDZ" evidence="7">
    <location>
        <begin position="87"/>
        <end position="163"/>
    </location>
</feature>
<gene>
    <name evidence="8" type="ORF">SAMN05444410_11213</name>
</gene>
<dbReference type="GO" id="GO:0030288">
    <property type="term" value="C:outer membrane-bounded periplasmic space"/>
    <property type="evidence" value="ECO:0007669"/>
    <property type="project" value="TreeGrafter"/>
</dbReference>
<reference evidence="8 9" key="1">
    <citation type="submission" date="2016-10" db="EMBL/GenBank/DDBJ databases">
        <authorList>
            <person name="Varghese N."/>
            <person name="Submissions S."/>
        </authorList>
    </citation>
    <scope>NUCLEOTIDE SEQUENCE [LARGE SCALE GENOMIC DNA]</scope>
    <source>
        <strain evidence="8 9">DSM 25353</strain>
    </source>
</reference>
<dbReference type="GO" id="GO:0004175">
    <property type="term" value="F:endopeptidase activity"/>
    <property type="evidence" value="ECO:0007669"/>
    <property type="project" value="TreeGrafter"/>
</dbReference>
<comment type="similarity">
    <text evidence="1 5">Belongs to the peptidase S41A family.</text>
</comment>
<keyword evidence="4 5" id="KW-0720">Serine protease</keyword>
<sequence length="528" mass="59207">MGNKKLQVWLPLLFAMIMVVGMVIGYQLKGKTLGNRFLSLNKRNSLQELVELIKSRYVDKLSPDSINQLAAGQLLSLLDPHSVYIPAMDLKEVNEELMGNFQGIGVEFQLFNDTLNVMNVMEGGPAARANVQVGDKFIKVNDSITIAGKKLRADDVRKLLRGAMNTNVKVQVLRGNETVNITITRGTIMVPTVDAAYMIEAGTGYIRINKFGERTYEEFMQSLEKLQKQGMKQLVLDLRGNGGGLLKEATDIADEFLSGDKMIVYTEGSHVPRFEYHCKRDGLFETGKLVVLIDETSASASEVLSGALQDWDRATIVGRRSFGKGLVQQQFQLSDGSAVRLTVARYFTPLGRNIQKPYNKGKKEYEAELIARFHDGEVIKGDTAKHETKPYKTPGGRIVYGGGGITPDVFVPYDTTQSDPTLSKLYFRNTLSNFVYHYYMEHRSAFQSFQSAEVIPGKFMNTESDWQSFLSFAHRDSVVLTGIKSKDRTEITNRLQALMARQIWRTPGYYEVLNQADATVQKALQLLK</sequence>
<dbReference type="InterPro" id="IPR004447">
    <property type="entry name" value="Peptidase_S41A"/>
</dbReference>
<dbReference type="EMBL" id="FNNO01000012">
    <property type="protein sequence ID" value="SDX26041.1"/>
    <property type="molecule type" value="Genomic_DNA"/>
</dbReference>
<dbReference type="InterPro" id="IPR005151">
    <property type="entry name" value="Tail-specific_protease"/>
</dbReference>
<dbReference type="SUPFAM" id="SSF50156">
    <property type="entry name" value="PDZ domain-like"/>
    <property type="match status" value="1"/>
</dbReference>
<dbReference type="CDD" id="cd06782">
    <property type="entry name" value="cpPDZ_CPP-like"/>
    <property type="match status" value="1"/>
</dbReference>
<dbReference type="InterPro" id="IPR036034">
    <property type="entry name" value="PDZ_sf"/>
</dbReference>
<feature type="transmembrane region" description="Helical" evidence="6">
    <location>
        <begin position="6"/>
        <end position="26"/>
    </location>
</feature>
<protein>
    <submittedName>
        <fullName evidence="8">Carboxyl-terminal processing protease</fullName>
    </submittedName>
</protein>
<organism evidence="8 9">
    <name type="scientific">Hydrobacter penzbergensis</name>
    <dbReference type="NCBI Taxonomy" id="1235997"/>
    <lineage>
        <taxon>Bacteria</taxon>
        <taxon>Pseudomonadati</taxon>
        <taxon>Bacteroidota</taxon>
        <taxon>Chitinophagia</taxon>
        <taxon>Chitinophagales</taxon>
        <taxon>Chitinophagaceae</taxon>
        <taxon>Hydrobacter</taxon>
    </lineage>
</organism>
<dbReference type="Gene3D" id="3.90.226.10">
    <property type="entry name" value="2-enoyl-CoA Hydratase, Chain A, domain 1"/>
    <property type="match status" value="1"/>
</dbReference>
<name>A0A8X8IGV9_9BACT</name>
<dbReference type="SMART" id="SM00245">
    <property type="entry name" value="TSPc"/>
    <property type="match status" value="1"/>
</dbReference>
<evidence type="ECO:0000256" key="3">
    <source>
        <dbReference type="ARBA" id="ARBA00022801"/>
    </source>
</evidence>
<dbReference type="PROSITE" id="PS50106">
    <property type="entry name" value="PDZ"/>
    <property type="match status" value="1"/>
</dbReference>
<keyword evidence="6" id="KW-0812">Transmembrane</keyword>
<dbReference type="NCBIfam" id="TIGR00225">
    <property type="entry name" value="prc"/>
    <property type="match status" value="1"/>
</dbReference>
<evidence type="ECO:0000259" key="7">
    <source>
        <dbReference type="PROSITE" id="PS50106"/>
    </source>
</evidence>
<dbReference type="SUPFAM" id="SSF52096">
    <property type="entry name" value="ClpP/crotonase"/>
    <property type="match status" value="1"/>
</dbReference>
<dbReference type="Pfam" id="PF13180">
    <property type="entry name" value="PDZ_2"/>
    <property type="match status" value="1"/>
</dbReference>
<dbReference type="GO" id="GO:0007165">
    <property type="term" value="P:signal transduction"/>
    <property type="evidence" value="ECO:0007669"/>
    <property type="project" value="TreeGrafter"/>
</dbReference>
<keyword evidence="6" id="KW-1133">Transmembrane helix</keyword>
<dbReference type="GO" id="GO:0006508">
    <property type="term" value="P:proteolysis"/>
    <property type="evidence" value="ECO:0007669"/>
    <property type="project" value="UniProtKB-KW"/>
</dbReference>
<dbReference type="Proteomes" id="UP000198711">
    <property type="component" value="Unassembled WGS sequence"/>
</dbReference>
<evidence type="ECO:0000256" key="1">
    <source>
        <dbReference type="ARBA" id="ARBA00009179"/>
    </source>
</evidence>
<keyword evidence="3 5" id="KW-0378">Hydrolase</keyword>
<evidence type="ECO:0000313" key="9">
    <source>
        <dbReference type="Proteomes" id="UP000198711"/>
    </source>
</evidence>
<dbReference type="Gene3D" id="3.30.750.44">
    <property type="match status" value="1"/>
</dbReference>
<evidence type="ECO:0000256" key="6">
    <source>
        <dbReference type="SAM" id="Phobius"/>
    </source>
</evidence>
<dbReference type="CDD" id="cd07560">
    <property type="entry name" value="Peptidase_S41_CPP"/>
    <property type="match status" value="1"/>
</dbReference>
<evidence type="ECO:0000313" key="8">
    <source>
        <dbReference type="EMBL" id="SDX26041.1"/>
    </source>
</evidence>
<dbReference type="AlphaFoldDB" id="A0A8X8IGV9"/>
<dbReference type="SMART" id="SM00228">
    <property type="entry name" value="PDZ"/>
    <property type="match status" value="1"/>
</dbReference>
<keyword evidence="2 5" id="KW-0645">Protease</keyword>
<comment type="caution">
    <text evidence="8">The sequence shown here is derived from an EMBL/GenBank/DDBJ whole genome shotgun (WGS) entry which is preliminary data.</text>
</comment>
<dbReference type="InterPro" id="IPR029045">
    <property type="entry name" value="ClpP/crotonase-like_dom_sf"/>
</dbReference>
<keyword evidence="9" id="KW-1185">Reference proteome</keyword>
<evidence type="ECO:0000256" key="4">
    <source>
        <dbReference type="ARBA" id="ARBA00022825"/>
    </source>
</evidence>
<dbReference type="RefSeq" id="WP_092725305.1">
    <property type="nucleotide sequence ID" value="NZ_FNNO01000012.1"/>
</dbReference>
<dbReference type="Pfam" id="PF03572">
    <property type="entry name" value="Peptidase_S41"/>
    <property type="match status" value="1"/>
</dbReference>
<accession>A0A8X8IGV9</accession>
<proteinExistence type="inferred from homology"/>
<dbReference type="InterPro" id="IPR001478">
    <property type="entry name" value="PDZ"/>
</dbReference>